<organism evidence="1 2">
    <name type="scientific">Glossina pallidipes</name>
    <name type="common">Tsetse fly</name>
    <dbReference type="NCBI Taxonomy" id="7398"/>
    <lineage>
        <taxon>Eukaryota</taxon>
        <taxon>Metazoa</taxon>
        <taxon>Ecdysozoa</taxon>
        <taxon>Arthropoda</taxon>
        <taxon>Hexapoda</taxon>
        <taxon>Insecta</taxon>
        <taxon>Pterygota</taxon>
        <taxon>Neoptera</taxon>
        <taxon>Endopterygota</taxon>
        <taxon>Diptera</taxon>
        <taxon>Brachycera</taxon>
        <taxon>Muscomorpha</taxon>
        <taxon>Hippoboscoidea</taxon>
        <taxon>Glossinidae</taxon>
        <taxon>Glossina</taxon>
    </lineage>
</organism>
<dbReference type="VEuPathDB" id="VectorBase:GPAI018465"/>
<sequence>MLCHKYVRHWRICICNCYNGGVGGPPRLTPDNCGRSSAIGSTDSRPGGDNAERSLDKLKCILDRRARGTPPIVRPKIRRTPPPCRIAEGSSRNKINSRGPVRCTGDRCPAKSSLTRFDSPPGNPAHTGHTTSKLVSVCSADTCSNKLASLKHVFLQYGQWENGQRLII</sequence>
<reference evidence="2" key="1">
    <citation type="submission" date="2014-03" db="EMBL/GenBank/DDBJ databases">
        <authorList>
            <person name="Aksoy S."/>
            <person name="Warren W."/>
            <person name="Wilson R.K."/>
        </authorList>
    </citation>
    <scope>NUCLEOTIDE SEQUENCE [LARGE SCALE GENOMIC DNA]</scope>
    <source>
        <strain evidence="2">IAEA</strain>
    </source>
</reference>
<protein>
    <submittedName>
        <fullName evidence="1">Uncharacterized protein</fullName>
    </submittedName>
</protein>
<dbReference type="AlphaFoldDB" id="A0A1A9ZLM3"/>
<dbReference type="EnsemblMetazoa" id="GPAI018465-RA">
    <property type="protein sequence ID" value="GPAI018465-PA"/>
    <property type="gene ID" value="GPAI018465"/>
</dbReference>
<keyword evidence="2" id="KW-1185">Reference proteome</keyword>
<evidence type="ECO:0000313" key="1">
    <source>
        <dbReference type="EnsemblMetazoa" id="GPAI018465-PA"/>
    </source>
</evidence>
<name>A0A1A9ZLM3_GLOPL</name>
<proteinExistence type="predicted"/>
<accession>A0A1A9ZLM3</accession>
<dbReference type="Proteomes" id="UP000092445">
    <property type="component" value="Unassembled WGS sequence"/>
</dbReference>
<evidence type="ECO:0000313" key="2">
    <source>
        <dbReference type="Proteomes" id="UP000092445"/>
    </source>
</evidence>
<reference evidence="1" key="2">
    <citation type="submission" date="2020-05" db="UniProtKB">
        <authorList>
            <consortium name="EnsemblMetazoa"/>
        </authorList>
    </citation>
    <scope>IDENTIFICATION</scope>
    <source>
        <strain evidence="1">IAEA</strain>
    </source>
</reference>